<evidence type="ECO:0000313" key="3">
    <source>
        <dbReference type="Proteomes" id="UP000243217"/>
    </source>
</evidence>
<dbReference type="GO" id="GO:0033209">
    <property type="term" value="P:tumor necrosis factor-mediated signaling pathway"/>
    <property type="evidence" value="ECO:0007669"/>
    <property type="project" value="TreeGrafter"/>
</dbReference>
<accession>A0A1V9Z7T8</accession>
<dbReference type="GO" id="GO:0045892">
    <property type="term" value="P:negative regulation of DNA-templated transcription"/>
    <property type="evidence" value="ECO:0007669"/>
    <property type="project" value="TreeGrafter"/>
</dbReference>
<dbReference type="GO" id="GO:0051059">
    <property type="term" value="F:NF-kappaB binding"/>
    <property type="evidence" value="ECO:0007669"/>
    <property type="project" value="TreeGrafter"/>
</dbReference>
<protein>
    <recommendedName>
        <fullName evidence="1">COMM domain-containing protein</fullName>
    </recommendedName>
</protein>
<comment type="caution">
    <text evidence="2">The sequence shown here is derived from an EMBL/GenBank/DDBJ whole genome shotgun (WGS) entry which is preliminary data.</text>
</comment>
<gene>
    <name evidence="2" type="ORF">THRCLA_08258</name>
</gene>
<evidence type="ECO:0000259" key="1">
    <source>
        <dbReference type="PROSITE" id="PS51269"/>
    </source>
</evidence>
<organism evidence="2 3">
    <name type="scientific">Thraustotheca clavata</name>
    <dbReference type="NCBI Taxonomy" id="74557"/>
    <lineage>
        <taxon>Eukaryota</taxon>
        <taxon>Sar</taxon>
        <taxon>Stramenopiles</taxon>
        <taxon>Oomycota</taxon>
        <taxon>Saprolegniomycetes</taxon>
        <taxon>Saprolegniales</taxon>
        <taxon>Achlyaceae</taxon>
        <taxon>Thraustotheca</taxon>
    </lineage>
</organism>
<sequence length="183" mass="20818">MSTEATNVNAMTQEMQEELAIYLISYVHAPSDHDIAQFATTFATQYHINIKILKKTIQDIVTILSTSLRKNLHRQDLVKVLVDAGMDDSTAEQFGAHWNMTQNNDISKSVFLAHAELIEMKWKLGIVTATNTVGSIGTPFVRLSFVLKENTMKEEKLELSLAMFYQFLANMEALKEHMTYLKE</sequence>
<evidence type="ECO:0000313" key="2">
    <source>
        <dbReference type="EMBL" id="OQR94058.1"/>
    </source>
</evidence>
<name>A0A1V9Z7T8_9STRA</name>
<proteinExistence type="predicted"/>
<dbReference type="PROSITE" id="PS51269">
    <property type="entry name" value="COMM"/>
    <property type="match status" value="1"/>
</dbReference>
<dbReference type="Proteomes" id="UP000243217">
    <property type="component" value="Unassembled WGS sequence"/>
</dbReference>
<dbReference type="InterPro" id="IPR047155">
    <property type="entry name" value="COMMD4/6/7/8"/>
</dbReference>
<feature type="domain" description="COMM" evidence="1">
    <location>
        <begin position="116"/>
        <end position="182"/>
    </location>
</feature>
<dbReference type="OrthoDB" id="76101at2759"/>
<dbReference type="PANTHER" id="PTHR16231">
    <property type="entry name" value="COMM DOMAIN-CONTAINING PROTEIN 4-8 FAMILY MEMBER"/>
    <property type="match status" value="1"/>
</dbReference>
<dbReference type="Pfam" id="PF07258">
    <property type="entry name" value="COMM_domain"/>
    <property type="match status" value="1"/>
</dbReference>
<dbReference type="AlphaFoldDB" id="A0A1V9Z7T8"/>
<keyword evidence="3" id="KW-1185">Reference proteome</keyword>
<dbReference type="EMBL" id="JNBS01002209">
    <property type="protein sequence ID" value="OQR94058.1"/>
    <property type="molecule type" value="Genomic_DNA"/>
</dbReference>
<reference evidence="2 3" key="1">
    <citation type="journal article" date="2014" name="Genome Biol. Evol.">
        <title>The secreted proteins of Achlya hypogyna and Thraustotheca clavata identify the ancestral oomycete secretome and reveal gene acquisitions by horizontal gene transfer.</title>
        <authorList>
            <person name="Misner I."/>
            <person name="Blouin N."/>
            <person name="Leonard G."/>
            <person name="Richards T.A."/>
            <person name="Lane C.E."/>
        </authorList>
    </citation>
    <scope>NUCLEOTIDE SEQUENCE [LARGE SCALE GENOMIC DNA]</scope>
    <source>
        <strain evidence="2 3">ATCC 34112</strain>
    </source>
</reference>
<dbReference type="InterPro" id="IPR017920">
    <property type="entry name" value="COMM"/>
</dbReference>
<dbReference type="PANTHER" id="PTHR16231:SF2">
    <property type="entry name" value="COMM DOMAIN-CONTAINING PROTEIN 7"/>
    <property type="match status" value="1"/>
</dbReference>
<dbReference type="STRING" id="74557.A0A1V9Z7T8"/>